<evidence type="ECO:0000313" key="1">
    <source>
        <dbReference type="EMBL" id="MDP9888365.1"/>
    </source>
</evidence>
<dbReference type="EMBL" id="JAUSRE010000008">
    <property type="protein sequence ID" value="MDP9888365.1"/>
    <property type="molecule type" value="Genomic_DNA"/>
</dbReference>
<comment type="caution">
    <text evidence="1">The sequence shown here is derived from an EMBL/GenBank/DDBJ whole genome shotgun (WGS) entry which is preliminary data.</text>
</comment>
<sequence length="175" mass="18124">MDPGLSRGLEARVLVNAARARAAGWRARSCRKRLYGGMALAGLVLLTACSGGTSHSVSTAVKDSSSAVATARIALRQDMDGKLTRAATSTTLDDELKEIQTSRSTVLKLSPATPEDRDTQKQALDVLDQCAAGFATARAALATNDGGNPSLPDGDKALAGAQDALKQLEDKVGSK</sequence>
<protein>
    <submittedName>
        <fullName evidence="1">Uncharacterized protein</fullName>
    </submittedName>
</protein>
<name>A0ABT9RT01_9MICC</name>
<dbReference type="Proteomes" id="UP001226577">
    <property type="component" value="Unassembled WGS sequence"/>
</dbReference>
<dbReference type="RefSeq" id="WP_307307195.1">
    <property type="nucleotide sequence ID" value="NZ_JAUSRE010000008.1"/>
</dbReference>
<evidence type="ECO:0000313" key="2">
    <source>
        <dbReference type="Proteomes" id="UP001226577"/>
    </source>
</evidence>
<organism evidence="1 2">
    <name type="scientific">Pseudarthrobacter enclensis</name>
    <dbReference type="NCBI Taxonomy" id="993070"/>
    <lineage>
        <taxon>Bacteria</taxon>
        <taxon>Bacillati</taxon>
        <taxon>Actinomycetota</taxon>
        <taxon>Actinomycetes</taxon>
        <taxon>Micrococcales</taxon>
        <taxon>Micrococcaceae</taxon>
        <taxon>Pseudarthrobacter</taxon>
    </lineage>
</organism>
<reference evidence="1 2" key="1">
    <citation type="submission" date="2023-07" db="EMBL/GenBank/DDBJ databases">
        <title>Sorghum-associated microbial communities from plants grown in Nebraska, USA.</title>
        <authorList>
            <person name="Schachtman D."/>
        </authorList>
    </citation>
    <scope>NUCLEOTIDE SEQUENCE [LARGE SCALE GENOMIC DNA]</scope>
    <source>
        <strain evidence="1 2">CC222</strain>
    </source>
</reference>
<keyword evidence="2" id="KW-1185">Reference proteome</keyword>
<accession>A0ABT9RT01</accession>
<proteinExistence type="predicted"/>
<gene>
    <name evidence="1" type="ORF">J2X98_001953</name>
</gene>